<protein>
    <submittedName>
        <fullName evidence="2">Uncharacterized protein</fullName>
    </submittedName>
</protein>
<evidence type="ECO:0000256" key="1">
    <source>
        <dbReference type="SAM" id="Phobius"/>
    </source>
</evidence>
<evidence type="ECO:0000313" key="3">
    <source>
        <dbReference type="Proteomes" id="UP000249789"/>
    </source>
</evidence>
<dbReference type="RefSeq" id="XP_040797447.1">
    <property type="nucleotide sequence ID" value="XM_040939958.1"/>
</dbReference>
<dbReference type="EMBL" id="KZ824680">
    <property type="protein sequence ID" value="RAK73437.1"/>
    <property type="molecule type" value="Genomic_DNA"/>
</dbReference>
<proteinExistence type="predicted"/>
<name>A0A8G1RJ96_9EURO</name>
<keyword evidence="1" id="KW-0472">Membrane</keyword>
<keyword evidence="3" id="KW-1185">Reference proteome</keyword>
<reference evidence="2 3" key="1">
    <citation type="submission" date="2018-02" db="EMBL/GenBank/DDBJ databases">
        <title>The genomes of Aspergillus section Nigri reveals drivers in fungal speciation.</title>
        <authorList>
            <consortium name="DOE Joint Genome Institute"/>
            <person name="Vesth T.C."/>
            <person name="Nybo J."/>
            <person name="Theobald S."/>
            <person name="Brandl J."/>
            <person name="Frisvad J.C."/>
            <person name="Nielsen K.F."/>
            <person name="Lyhne E.K."/>
            <person name="Kogle M.E."/>
            <person name="Kuo A."/>
            <person name="Riley R."/>
            <person name="Clum A."/>
            <person name="Nolan M."/>
            <person name="Lipzen A."/>
            <person name="Salamov A."/>
            <person name="Henrissat B."/>
            <person name="Wiebenga A."/>
            <person name="De vries R.P."/>
            <person name="Grigoriev I.V."/>
            <person name="Mortensen U.H."/>
            <person name="Andersen M.R."/>
            <person name="Baker S.E."/>
        </authorList>
    </citation>
    <scope>NUCLEOTIDE SEQUENCE [LARGE SCALE GENOMIC DNA]</scope>
    <source>
        <strain evidence="2 3">CBS 313.89</strain>
    </source>
</reference>
<feature type="transmembrane region" description="Helical" evidence="1">
    <location>
        <begin position="56"/>
        <end position="77"/>
    </location>
</feature>
<keyword evidence="1" id="KW-1133">Transmembrane helix</keyword>
<sequence>MYLEVESNSIQILFCLPREEKFPPVIKFSWDFPFSERRPSTPPLFVLNWIYHYPPFGASLNFLFFSLLLLCVLPIGVTDSQPPPLP</sequence>
<evidence type="ECO:0000313" key="2">
    <source>
        <dbReference type="EMBL" id="RAK73437.1"/>
    </source>
</evidence>
<keyword evidence="1" id="KW-0812">Transmembrane</keyword>
<accession>A0A8G1RJ96</accession>
<dbReference type="GeneID" id="63857291"/>
<dbReference type="VEuPathDB" id="FungiDB:BO72DRAFT_244424"/>
<organism evidence="2 3">
    <name type="scientific">Aspergillus fijiensis CBS 313.89</name>
    <dbReference type="NCBI Taxonomy" id="1448319"/>
    <lineage>
        <taxon>Eukaryota</taxon>
        <taxon>Fungi</taxon>
        <taxon>Dikarya</taxon>
        <taxon>Ascomycota</taxon>
        <taxon>Pezizomycotina</taxon>
        <taxon>Eurotiomycetes</taxon>
        <taxon>Eurotiomycetidae</taxon>
        <taxon>Eurotiales</taxon>
        <taxon>Aspergillaceae</taxon>
        <taxon>Aspergillus</taxon>
    </lineage>
</organism>
<dbReference type="AlphaFoldDB" id="A0A8G1RJ96"/>
<gene>
    <name evidence="2" type="ORF">BO72DRAFT_244424</name>
</gene>
<dbReference type="Proteomes" id="UP000249789">
    <property type="component" value="Unassembled WGS sequence"/>
</dbReference>